<gene>
    <name evidence="2" type="ORF">ACFQBT_18215</name>
</gene>
<accession>A0ABW2AX91</accession>
<evidence type="ECO:0000256" key="1">
    <source>
        <dbReference type="SAM" id="MobiDB-lite"/>
    </source>
</evidence>
<dbReference type="RefSeq" id="WP_377824918.1">
    <property type="nucleotide sequence ID" value="NZ_JBHSWJ010000002.1"/>
</dbReference>
<organism evidence="2 3">
    <name type="scientific">Branchiibius cervicis</name>
    <dbReference type="NCBI Taxonomy" id="908252"/>
    <lineage>
        <taxon>Bacteria</taxon>
        <taxon>Bacillati</taxon>
        <taxon>Actinomycetota</taxon>
        <taxon>Actinomycetes</taxon>
        <taxon>Micrococcales</taxon>
        <taxon>Dermacoccaceae</taxon>
        <taxon>Branchiibius</taxon>
    </lineage>
</organism>
<keyword evidence="3" id="KW-1185">Reference proteome</keyword>
<comment type="caution">
    <text evidence="2">The sequence shown here is derived from an EMBL/GenBank/DDBJ whole genome shotgun (WGS) entry which is preliminary data.</text>
</comment>
<evidence type="ECO:0000313" key="2">
    <source>
        <dbReference type="EMBL" id="MFC6715651.1"/>
    </source>
</evidence>
<sequence>MTGHEMHRVLPFPYEAGRFPFDLGAVVQNTVLRGEEPAREVGHTADGEWFIGDGVNDPNLPGASTATHIWHAIERDSSIADLATMPPGHRASRPSAAEHWQVQTLDGWGG</sequence>
<evidence type="ECO:0000313" key="3">
    <source>
        <dbReference type="Proteomes" id="UP001596356"/>
    </source>
</evidence>
<name>A0ABW2AX91_9MICO</name>
<proteinExistence type="predicted"/>
<dbReference type="EMBL" id="JBHSWJ010000002">
    <property type="protein sequence ID" value="MFC6715651.1"/>
    <property type="molecule type" value="Genomic_DNA"/>
</dbReference>
<dbReference type="Proteomes" id="UP001596356">
    <property type="component" value="Unassembled WGS sequence"/>
</dbReference>
<reference evidence="3" key="1">
    <citation type="journal article" date="2019" name="Int. J. Syst. Evol. Microbiol.">
        <title>The Global Catalogue of Microorganisms (GCM) 10K type strain sequencing project: providing services to taxonomists for standard genome sequencing and annotation.</title>
        <authorList>
            <consortium name="The Broad Institute Genomics Platform"/>
            <consortium name="The Broad Institute Genome Sequencing Center for Infectious Disease"/>
            <person name="Wu L."/>
            <person name="Ma J."/>
        </authorList>
    </citation>
    <scope>NUCLEOTIDE SEQUENCE [LARGE SCALE GENOMIC DNA]</scope>
    <source>
        <strain evidence="3">NBRC 106593</strain>
    </source>
</reference>
<protein>
    <submittedName>
        <fullName evidence="2">Uncharacterized protein</fullName>
    </submittedName>
</protein>
<feature type="region of interest" description="Disordered" evidence="1">
    <location>
        <begin position="86"/>
        <end position="110"/>
    </location>
</feature>